<dbReference type="PANTHER" id="PTHR46796:SF14">
    <property type="entry name" value="TRANSCRIPTIONAL REGULATORY PROTEIN"/>
    <property type="match status" value="1"/>
</dbReference>
<feature type="domain" description="HTH araC/xylS-type" evidence="4">
    <location>
        <begin position="226"/>
        <end position="324"/>
    </location>
</feature>
<dbReference type="SMART" id="SM00342">
    <property type="entry name" value="HTH_ARAC"/>
    <property type="match status" value="1"/>
</dbReference>
<dbReference type="RefSeq" id="WP_342629793.1">
    <property type="nucleotide sequence ID" value="NZ_CP152276.1"/>
</dbReference>
<dbReference type="SUPFAM" id="SSF46689">
    <property type="entry name" value="Homeodomain-like"/>
    <property type="match status" value="2"/>
</dbReference>
<dbReference type="PROSITE" id="PS01124">
    <property type="entry name" value="HTH_ARAC_FAMILY_2"/>
    <property type="match status" value="1"/>
</dbReference>
<proteinExistence type="predicted"/>
<evidence type="ECO:0000313" key="6">
    <source>
        <dbReference type="Proteomes" id="UP001449795"/>
    </source>
</evidence>
<evidence type="ECO:0000259" key="4">
    <source>
        <dbReference type="PROSITE" id="PS01124"/>
    </source>
</evidence>
<dbReference type="Gene3D" id="1.10.10.60">
    <property type="entry name" value="Homeodomain-like"/>
    <property type="match status" value="2"/>
</dbReference>
<reference evidence="5 6" key="1">
    <citation type="submission" date="2024-04" db="EMBL/GenBank/DDBJ databases">
        <title>Complete genome sequence of Nguyenibacter vanlangesis HBCM-1154, a strain capable of nitrogen fixation, IAA production, and phosphorus solubilization isolated from sugarcane soil.</title>
        <authorList>
            <person name="MY HANH P."/>
        </authorList>
    </citation>
    <scope>NUCLEOTIDE SEQUENCE [LARGE SCALE GENOMIC DNA]</scope>
    <source>
        <strain evidence="5 6">HBCM 1154</strain>
    </source>
</reference>
<accession>A0ABZ3DAF6</accession>
<name>A0ABZ3DAF6_9PROT</name>
<keyword evidence="3" id="KW-0804">Transcription</keyword>
<evidence type="ECO:0000256" key="3">
    <source>
        <dbReference type="ARBA" id="ARBA00023163"/>
    </source>
</evidence>
<dbReference type="Proteomes" id="UP001449795">
    <property type="component" value="Chromosome"/>
</dbReference>
<dbReference type="PROSITE" id="PS00041">
    <property type="entry name" value="HTH_ARAC_FAMILY_1"/>
    <property type="match status" value="1"/>
</dbReference>
<dbReference type="InterPro" id="IPR050204">
    <property type="entry name" value="AraC_XylS_family_regulators"/>
</dbReference>
<dbReference type="InterPro" id="IPR018062">
    <property type="entry name" value="HTH_AraC-typ_CS"/>
</dbReference>
<keyword evidence="6" id="KW-1185">Reference proteome</keyword>
<protein>
    <submittedName>
        <fullName evidence="5">AraC family transcriptional regulator</fullName>
    </submittedName>
</protein>
<dbReference type="EMBL" id="CP152276">
    <property type="protein sequence ID" value="XAE44544.1"/>
    <property type="molecule type" value="Genomic_DNA"/>
</dbReference>
<gene>
    <name evidence="5" type="ORF">AAC691_08995</name>
</gene>
<dbReference type="InterPro" id="IPR018060">
    <property type="entry name" value="HTH_AraC"/>
</dbReference>
<keyword evidence="2" id="KW-0238">DNA-binding</keyword>
<dbReference type="Pfam" id="PF12833">
    <property type="entry name" value="HTH_18"/>
    <property type="match status" value="1"/>
</dbReference>
<evidence type="ECO:0000256" key="1">
    <source>
        <dbReference type="ARBA" id="ARBA00023015"/>
    </source>
</evidence>
<evidence type="ECO:0000313" key="5">
    <source>
        <dbReference type="EMBL" id="XAE44544.1"/>
    </source>
</evidence>
<keyword evidence="1" id="KW-0805">Transcription regulation</keyword>
<organism evidence="5 6">
    <name type="scientific">Nguyenibacter vanlangensis</name>
    <dbReference type="NCBI Taxonomy" id="1216886"/>
    <lineage>
        <taxon>Bacteria</taxon>
        <taxon>Pseudomonadati</taxon>
        <taxon>Pseudomonadota</taxon>
        <taxon>Alphaproteobacteria</taxon>
        <taxon>Acetobacterales</taxon>
        <taxon>Acetobacteraceae</taxon>
        <taxon>Nguyenibacter</taxon>
    </lineage>
</organism>
<sequence length="328" mass="36678">MALGVNNIILGLLSGQCAGKGVSTLAYSSVEQILSDRFQLPHAPTIEARITSSGPGIALSRIRNDKPKLGHSIIPPEEEAFVFKLPLVAATYPDLRYGSRKLVASGIRRPGQVFLLDMTERPVIGLHNKFDHFRIYVSAQTLDELSYEQGGRHVGGLLQQEFGSCDPIMFHLAKSVLPALEAQHPVAQAFIDHVALACCAHIMNRYANLCVGRRHRHRGLAAWQMLRIRSFVEADLSANPAIADLALQCGLSTSYFFDAFKKTNGISPHQWILNVRIERAKALLMKGEKNISEISLECGFFDQSHLARVFLRREKCNPGEWRRRMRIR</sequence>
<dbReference type="InterPro" id="IPR009057">
    <property type="entry name" value="Homeodomain-like_sf"/>
</dbReference>
<dbReference type="PANTHER" id="PTHR46796">
    <property type="entry name" value="HTH-TYPE TRANSCRIPTIONAL ACTIVATOR RHAS-RELATED"/>
    <property type="match status" value="1"/>
</dbReference>
<evidence type="ECO:0000256" key="2">
    <source>
        <dbReference type="ARBA" id="ARBA00023125"/>
    </source>
</evidence>